<dbReference type="SUPFAM" id="SSF48464">
    <property type="entry name" value="ENTH/VHS domain"/>
    <property type="match status" value="1"/>
</dbReference>
<dbReference type="AlphaFoldDB" id="A0A0E0IL49"/>
<evidence type="ECO:0000313" key="2">
    <source>
        <dbReference type="EnsemblPlants" id="ONIVA09G14170.1"/>
    </source>
</evidence>
<dbReference type="GO" id="GO:0005545">
    <property type="term" value="F:1-phosphatidylinositol binding"/>
    <property type="evidence" value="ECO:0007669"/>
    <property type="project" value="TreeGrafter"/>
</dbReference>
<dbReference type="GO" id="GO:0032050">
    <property type="term" value="F:clathrin heavy chain binding"/>
    <property type="evidence" value="ECO:0007669"/>
    <property type="project" value="TreeGrafter"/>
</dbReference>
<evidence type="ECO:0000313" key="3">
    <source>
        <dbReference type="Proteomes" id="UP000006591"/>
    </source>
</evidence>
<dbReference type="PANTHER" id="PTHR22951:SF12">
    <property type="entry name" value="OS05G0426100 PROTEIN"/>
    <property type="match status" value="1"/>
</dbReference>
<dbReference type="InterPro" id="IPR011417">
    <property type="entry name" value="ANTH_dom"/>
</dbReference>
<dbReference type="InterPro" id="IPR008942">
    <property type="entry name" value="ENTH_VHS"/>
</dbReference>
<accession>A0A0E0IL49</accession>
<dbReference type="EnsemblPlants" id="ONIVA09G14170.1">
    <property type="protein sequence ID" value="ONIVA09G14170.1"/>
    <property type="gene ID" value="ONIVA09G14170"/>
</dbReference>
<proteinExistence type="predicted"/>
<dbReference type="HOGENOM" id="CLU_869790_0_0_1"/>
<keyword evidence="3" id="KW-1185">Reference proteome</keyword>
<dbReference type="GO" id="GO:0072583">
    <property type="term" value="P:clathrin-dependent endocytosis"/>
    <property type="evidence" value="ECO:0007669"/>
    <property type="project" value="InterPro"/>
</dbReference>
<dbReference type="GO" id="GO:0048268">
    <property type="term" value="P:clathrin coat assembly"/>
    <property type="evidence" value="ECO:0007669"/>
    <property type="project" value="InterPro"/>
</dbReference>
<dbReference type="Proteomes" id="UP000006591">
    <property type="component" value="Chromosome 9"/>
</dbReference>
<organism evidence="2">
    <name type="scientific">Oryza nivara</name>
    <name type="common">Indian wild rice</name>
    <name type="synonym">Oryza sativa f. spontanea</name>
    <dbReference type="NCBI Taxonomy" id="4536"/>
    <lineage>
        <taxon>Eukaryota</taxon>
        <taxon>Viridiplantae</taxon>
        <taxon>Streptophyta</taxon>
        <taxon>Embryophyta</taxon>
        <taxon>Tracheophyta</taxon>
        <taxon>Spermatophyta</taxon>
        <taxon>Magnoliopsida</taxon>
        <taxon>Liliopsida</taxon>
        <taxon>Poales</taxon>
        <taxon>Poaceae</taxon>
        <taxon>BOP clade</taxon>
        <taxon>Oryzoideae</taxon>
        <taxon>Oryzeae</taxon>
        <taxon>Oryzinae</taxon>
        <taxon>Oryza</taxon>
    </lineage>
</organism>
<dbReference type="GO" id="GO:0000149">
    <property type="term" value="F:SNARE binding"/>
    <property type="evidence" value="ECO:0007669"/>
    <property type="project" value="TreeGrafter"/>
</dbReference>
<evidence type="ECO:0000259" key="1">
    <source>
        <dbReference type="Pfam" id="PF07651"/>
    </source>
</evidence>
<dbReference type="PANTHER" id="PTHR22951">
    <property type="entry name" value="CLATHRIN ASSEMBLY PROTEIN"/>
    <property type="match status" value="1"/>
</dbReference>
<protein>
    <recommendedName>
        <fullName evidence="1">AP180 N-terminal homology (ANTH) domain-containing protein</fullName>
    </recommendedName>
</protein>
<dbReference type="GO" id="GO:0006900">
    <property type="term" value="P:vesicle budding from membrane"/>
    <property type="evidence" value="ECO:0007669"/>
    <property type="project" value="TreeGrafter"/>
</dbReference>
<dbReference type="eggNOG" id="KOG0251">
    <property type="taxonomic scope" value="Eukaryota"/>
</dbReference>
<dbReference type="Gene3D" id="1.25.40.90">
    <property type="match status" value="1"/>
</dbReference>
<dbReference type="Pfam" id="PF07651">
    <property type="entry name" value="ANTH"/>
    <property type="match status" value="1"/>
</dbReference>
<name>A0A0E0IL49_ORYNI</name>
<dbReference type="InterPro" id="IPR045192">
    <property type="entry name" value="AP180-like"/>
</dbReference>
<sequence>MASGDATGTHALVLPWLDGERLGVVCLRHHREQQYGVRGKPTAAASSSAIFPLVKPTAAAAFLGLEAAARSEWSPATPSTEPLPSPPVVADSEFWIWAGGAWCYAAESPCPPELLMHGCTTPSTAPPPSHWSGDGGGARAELYRLVADGDQVFYATRRGTRMLNMSDFCDRSRTDAWDFSAFVRTYAAYLDDRLEYRMQAKHGGAARQGRPLREQLYASPGNRFNYDDFIMRDDEATNAEADKAMALVARETPTSEMTLEQLLAKAQLLLAPHCLLLPVAMVVVVLALEKKLLVVVLGGALVEAGGVGGHQASRGEGIRAVVVGDGEAIGVGRQLRLLPTIEMPMRP</sequence>
<dbReference type="GO" id="GO:0030136">
    <property type="term" value="C:clathrin-coated vesicle"/>
    <property type="evidence" value="ECO:0007669"/>
    <property type="project" value="TreeGrafter"/>
</dbReference>
<dbReference type="Gramene" id="ONIVA09G14170.1">
    <property type="protein sequence ID" value="ONIVA09G14170.1"/>
    <property type="gene ID" value="ONIVA09G14170"/>
</dbReference>
<dbReference type="GO" id="GO:0005905">
    <property type="term" value="C:clathrin-coated pit"/>
    <property type="evidence" value="ECO:0007669"/>
    <property type="project" value="TreeGrafter"/>
</dbReference>
<dbReference type="STRING" id="4536.A0A0E0IL49"/>
<reference evidence="2" key="1">
    <citation type="submission" date="2015-04" db="UniProtKB">
        <authorList>
            <consortium name="EnsemblPlants"/>
        </authorList>
    </citation>
    <scope>IDENTIFICATION</scope>
    <source>
        <strain evidence="2">SL10</strain>
    </source>
</reference>
<dbReference type="GO" id="GO:0005546">
    <property type="term" value="F:phosphatidylinositol-4,5-bisphosphate binding"/>
    <property type="evidence" value="ECO:0007669"/>
    <property type="project" value="TreeGrafter"/>
</dbReference>
<reference evidence="2" key="2">
    <citation type="submission" date="2018-04" db="EMBL/GenBank/DDBJ databases">
        <title>OnivRS2 (Oryza nivara Reference Sequence Version 2).</title>
        <authorList>
            <person name="Zhang J."/>
            <person name="Kudrna D."/>
            <person name="Lee S."/>
            <person name="Talag J."/>
            <person name="Rajasekar S."/>
            <person name="Welchert J."/>
            <person name="Hsing Y.-I."/>
            <person name="Wing R.A."/>
        </authorList>
    </citation>
    <scope>NUCLEOTIDE SEQUENCE [LARGE SCALE GENOMIC DNA]</scope>
    <source>
        <strain evidence="2">SL10</strain>
    </source>
</reference>
<feature type="domain" description="AP180 N-terminal homology (ANTH)" evidence="1">
    <location>
        <begin position="152"/>
        <end position="264"/>
    </location>
</feature>